<dbReference type="PANTHER" id="PTHR13847">
    <property type="entry name" value="SARCOSINE DEHYDROGENASE-RELATED"/>
    <property type="match status" value="1"/>
</dbReference>
<proteinExistence type="predicted"/>
<dbReference type="InterPro" id="IPR036188">
    <property type="entry name" value="FAD/NAD-bd_sf"/>
</dbReference>
<dbReference type="Pfam" id="PF01266">
    <property type="entry name" value="DAO"/>
    <property type="match status" value="1"/>
</dbReference>
<protein>
    <submittedName>
        <fullName evidence="2">Glycine/D-amino acid oxidase-like deaminating enzyme</fullName>
    </submittedName>
</protein>
<keyword evidence="3" id="KW-1185">Reference proteome</keyword>
<dbReference type="SUPFAM" id="SSF51905">
    <property type="entry name" value="FAD/NAD(P)-binding domain"/>
    <property type="match status" value="1"/>
</dbReference>
<dbReference type="EMBL" id="SOAU01000001">
    <property type="protein sequence ID" value="TDT16279.1"/>
    <property type="molecule type" value="Genomic_DNA"/>
</dbReference>
<name>A0A4R7I0B2_9ACTN</name>
<gene>
    <name evidence="2" type="ORF">BDK89_1863</name>
</gene>
<evidence type="ECO:0000313" key="2">
    <source>
        <dbReference type="EMBL" id="TDT16279.1"/>
    </source>
</evidence>
<accession>A0A4R7I0B2</accession>
<evidence type="ECO:0000313" key="3">
    <source>
        <dbReference type="Proteomes" id="UP000294558"/>
    </source>
</evidence>
<comment type="caution">
    <text evidence="2">The sequence shown here is derived from an EMBL/GenBank/DDBJ whole genome shotgun (WGS) entry which is preliminary data.</text>
</comment>
<dbReference type="AlphaFoldDB" id="A0A4R7I0B2"/>
<dbReference type="Gene3D" id="3.30.9.10">
    <property type="entry name" value="D-Amino Acid Oxidase, subunit A, domain 2"/>
    <property type="match status" value="1"/>
</dbReference>
<sequence length="439" mass="47884">MPPGDADVVIVGAGYTGLWTAWYLHERRPDLRVVVLEAEHVGFGASGRNGGWSSAILPMSLDAVAHRHGAAAAHRMQDAMHRTVDEIERFAVQHAADGVFHRGGTLDVARSAPQEERLREHLGEMHRHGFSDDDYRWLGRADTEARVRMTDAIGAVWTPHCGTVHPLRLVHALARTVASAGVGIVEGVRVESIEPGRVTTSHGTISADTVVRATEGYTSRLPGYRRDLLPIYSLMIATEPLPDAVWAEIGLAERPTFADGRHLIIYGQRTADGRFAFGGRGAPYHFGSRISPEFDHDDRIAELLSTSLRRLFPAISDAAITHHWGGVLAAPRDWHCAVRYDARTGMASAGGYAGDGVSTTNLAGRTLAALIGGEHGDGDDELVRLPWVGHRSRRWEPEPLRWLGVNAGRTAARRADESEAAHGRESRVWGRAMSLILGR</sequence>
<dbReference type="Gene3D" id="3.50.50.60">
    <property type="entry name" value="FAD/NAD(P)-binding domain"/>
    <property type="match status" value="1"/>
</dbReference>
<feature type="domain" description="FAD dependent oxidoreductase" evidence="1">
    <location>
        <begin position="7"/>
        <end position="370"/>
    </location>
</feature>
<dbReference type="GO" id="GO:0005737">
    <property type="term" value="C:cytoplasm"/>
    <property type="evidence" value="ECO:0007669"/>
    <property type="project" value="TreeGrafter"/>
</dbReference>
<evidence type="ECO:0000259" key="1">
    <source>
        <dbReference type="Pfam" id="PF01266"/>
    </source>
</evidence>
<reference evidence="2 3" key="1">
    <citation type="submission" date="2019-03" db="EMBL/GenBank/DDBJ databases">
        <title>Sequencing the genomes of 1000 actinobacteria strains.</title>
        <authorList>
            <person name="Klenk H.-P."/>
        </authorList>
    </citation>
    <scope>NUCLEOTIDE SEQUENCE [LARGE SCALE GENOMIC DNA]</scope>
    <source>
        <strain evidence="2 3">DSM 18936</strain>
    </source>
</reference>
<dbReference type="InterPro" id="IPR006076">
    <property type="entry name" value="FAD-dep_OxRdtase"/>
</dbReference>
<dbReference type="PANTHER" id="PTHR13847:SF285">
    <property type="entry name" value="FAD DEPENDENT OXIDOREDUCTASE DOMAIN-CONTAINING PROTEIN"/>
    <property type="match status" value="1"/>
</dbReference>
<organism evidence="2 3">
    <name type="scientific">Ilumatobacter fluminis</name>
    <dbReference type="NCBI Taxonomy" id="467091"/>
    <lineage>
        <taxon>Bacteria</taxon>
        <taxon>Bacillati</taxon>
        <taxon>Actinomycetota</taxon>
        <taxon>Acidimicrobiia</taxon>
        <taxon>Acidimicrobiales</taxon>
        <taxon>Ilumatobacteraceae</taxon>
        <taxon>Ilumatobacter</taxon>
    </lineage>
</organism>
<dbReference type="Proteomes" id="UP000294558">
    <property type="component" value="Unassembled WGS sequence"/>
</dbReference>